<accession>A0A927IGT8</accession>
<dbReference type="AlphaFoldDB" id="A0A927IGT8"/>
<organism evidence="1 2">
    <name type="scientific">Pelagicoccus enzymogenes</name>
    <dbReference type="NCBI Taxonomy" id="2773457"/>
    <lineage>
        <taxon>Bacteria</taxon>
        <taxon>Pseudomonadati</taxon>
        <taxon>Verrucomicrobiota</taxon>
        <taxon>Opitutia</taxon>
        <taxon>Puniceicoccales</taxon>
        <taxon>Pelagicoccaceae</taxon>
        <taxon>Pelagicoccus</taxon>
    </lineage>
</organism>
<evidence type="ECO:0000313" key="1">
    <source>
        <dbReference type="EMBL" id="MBD5781527.1"/>
    </source>
</evidence>
<dbReference type="Proteomes" id="UP000622317">
    <property type="component" value="Unassembled WGS sequence"/>
</dbReference>
<proteinExistence type="predicted"/>
<name>A0A927IGT8_9BACT</name>
<comment type="caution">
    <text evidence="1">The sequence shown here is derived from an EMBL/GenBank/DDBJ whole genome shotgun (WGS) entry which is preliminary data.</text>
</comment>
<protein>
    <submittedName>
        <fullName evidence="1">Uncharacterized protein</fullName>
    </submittedName>
</protein>
<sequence>MRRTIIAVITLLGCYTLSGNPLQWPRPHDPAIAGFTKGSRIGNHWTIDQLTNELKRASKQEHTVWYYLGSTKEEHIFMSIDYASPLSMYDEDTGEHYSNMGPFIMLVSVSESEIELKKRMKLTEKSEKWIELDSLKNITHIKSVLTTATSAA</sequence>
<keyword evidence="2" id="KW-1185">Reference proteome</keyword>
<evidence type="ECO:0000313" key="2">
    <source>
        <dbReference type="Proteomes" id="UP000622317"/>
    </source>
</evidence>
<dbReference type="RefSeq" id="WP_191618626.1">
    <property type="nucleotide sequence ID" value="NZ_JACYFG010000044.1"/>
</dbReference>
<dbReference type="EMBL" id="JACYFG010000044">
    <property type="protein sequence ID" value="MBD5781527.1"/>
    <property type="molecule type" value="Genomic_DNA"/>
</dbReference>
<gene>
    <name evidence="1" type="ORF">IEN85_18645</name>
</gene>
<reference evidence="1" key="1">
    <citation type="submission" date="2020-09" db="EMBL/GenBank/DDBJ databases">
        <title>Pelagicoccus enzymogenes sp. nov. with an EPS production, isolated from marine sediment.</title>
        <authorList>
            <person name="Feng X."/>
        </authorList>
    </citation>
    <scope>NUCLEOTIDE SEQUENCE</scope>
    <source>
        <strain evidence="1">NFK12</strain>
    </source>
</reference>